<gene>
    <name evidence="3" type="ORF">ST47_g4162</name>
</gene>
<dbReference type="Pfam" id="PF13577">
    <property type="entry name" value="SnoaL_4"/>
    <property type="match status" value="1"/>
</dbReference>
<evidence type="ECO:0000259" key="2">
    <source>
        <dbReference type="Pfam" id="PF13577"/>
    </source>
</evidence>
<keyword evidence="4" id="KW-1185">Reference proteome</keyword>
<dbReference type="InterPro" id="IPR032710">
    <property type="entry name" value="NTF2-like_dom_sf"/>
</dbReference>
<dbReference type="Gene3D" id="3.10.450.50">
    <property type="match status" value="1"/>
</dbReference>
<comment type="caution">
    <text evidence="3">The sequence shown here is derived from an EMBL/GenBank/DDBJ whole genome shotgun (WGS) entry which is preliminary data.</text>
</comment>
<protein>
    <recommendedName>
        <fullName evidence="2">SnoaL-like domain-containing protein</fullName>
    </recommendedName>
</protein>
<sequence>MMHILAATLLVAVSQAVASQSCAGFSPNPIPISQLANHFPPQKVANVEALLETEAIRQTLSLYAYVIDARDFDSLSDVFTTDAIANYSAPLGVLNGIESITTTLSASLAQFPGTQHLLGSQTIRLCNKTEAISATYLRAAHFLQRNVTGGVLDVADYSSMLYAYGQYQDSWVKRDGLWKIKYRNLVYMGPLITHLNKIRREIASESLQLRLVVDGLEAMGVQDIMNPNVFNKQVWDTGLKAPTIYQEFPQKFCKLCFAASGSSKLHYVISAVALATNIFKSIPSEKREIYPGVLAGREPDSCCMSKVSYAGFTGFADKVLDCDS</sequence>
<accession>A0A163G2R2</accession>
<evidence type="ECO:0000313" key="3">
    <source>
        <dbReference type="EMBL" id="KZM24653.1"/>
    </source>
</evidence>
<organism evidence="3 4">
    <name type="scientific">Didymella rabiei</name>
    <name type="common">Chickpea ascochyta blight fungus</name>
    <name type="synonym">Mycosphaerella rabiei</name>
    <dbReference type="NCBI Taxonomy" id="5454"/>
    <lineage>
        <taxon>Eukaryota</taxon>
        <taxon>Fungi</taxon>
        <taxon>Dikarya</taxon>
        <taxon>Ascomycota</taxon>
        <taxon>Pezizomycotina</taxon>
        <taxon>Dothideomycetes</taxon>
        <taxon>Pleosporomycetidae</taxon>
        <taxon>Pleosporales</taxon>
        <taxon>Pleosporineae</taxon>
        <taxon>Didymellaceae</taxon>
        <taxon>Ascochyta</taxon>
    </lineage>
</organism>
<keyword evidence="1" id="KW-0732">Signal</keyword>
<reference evidence="3 4" key="1">
    <citation type="journal article" date="2016" name="Sci. Rep.">
        <title>Draft genome sequencing and secretome analysis of fungal phytopathogen Ascochyta rabiei provides insight into the necrotrophic effector repertoire.</title>
        <authorList>
            <person name="Verma S."/>
            <person name="Gazara R.K."/>
            <person name="Nizam S."/>
            <person name="Parween S."/>
            <person name="Chattopadhyay D."/>
            <person name="Verma P.K."/>
        </authorList>
    </citation>
    <scope>NUCLEOTIDE SEQUENCE [LARGE SCALE GENOMIC DNA]</scope>
    <source>
        <strain evidence="3 4">ArDII</strain>
    </source>
</reference>
<feature type="signal peptide" evidence="1">
    <location>
        <begin position="1"/>
        <end position="18"/>
    </location>
</feature>
<dbReference type="SUPFAM" id="SSF54427">
    <property type="entry name" value="NTF2-like"/>
    <property type="match status" value="1"/>
</dbReference>
<feature type="domain" description="SnoaL-like" evidence="2">
    <location>
        <begin position="49"/>
        <end position="183"/>
    </location>
</feature>
<dbReference type="InterPro" id="IPR037401">
    <property type="entry name" value="SnoaL-like"/>
</dbReference>
<evidence type="ECO:0000313" key="4">
    <source>
        <dbReference type="Proteomes" id="UP000076837"/>
    </source>
</evidence>
<feature type="chain" id="PRO_5007842778" description="SnoaL-like domain-containing protein" evidence="1">
    <location>
        <begin position="19"/>
        <end position="324"/>
    </location>
</feature>
<name>A0A163G2R2_DIDRA</name>
<dbReference type="EMBL" id="JYNV01000154">
    <property type="protein sequence ID" value="KZM24653.1"/>
    <property type="molecule type" value="Genomic_DNA"/>
</dbReference>
<proteinExistence type="predicted"/>
<dbReference type="AlphaFoldDB" id="A0A163G2R2"/>
<evidence type="ECO:0000256" key="1">
    <source>
        <dbReference type="SAM" id="SignalP"/>
    </source>
</evidence>
<dbReference type="Proteomes" id="UP000076837">
    <property type="component" value="Unassembled WGS sequence"/>
</dbReference>